<organism evidence="3 4">
    <name type="scientific">Streptomyces thermolineatus</name>
    <dbReference type="NCBI Taxonomy" id="44033"/>
    <lineage>
        <taxon>Bacteria</taxon>
        <taxon>Bacillati</taxon>
        <taxon>Actinomycetota</taxon>
        <taxon>Actinomycetes</taxon>
        <taxon>Kitasatosporales</taxon>
        <taxon>Streptomycetaceae</taxon>
        <taxon>Streptomyces</taxon>
    </lineage>
</organism>
<feature type="transmembrane region" description="Helical" evidence="2">
    <location>
        <begin position="73"/>
        <end position="94"/>
    </location>
</feature>
<feature type="transmembrane region" description="Helical" evidence="2">
    <location>
        <begin position="39"/>
        <end position="61"/>
    </location>
</feature>
<reference evidence="3 4" key="1">
    <citation type="journal article" date="2019" name="Int. J. Syst. Evol. Microbiol.">
        <title>The Global Catalogue of Microorganisms (GCM) 10K type strain sequencing project: providing services to taxonomists for standard genome sequencing and annotation.</title>
        <authorList>
            <consortium name="The Broad Institute Genomics Platform"/>
            <consortium name="The Broad Institute Genome Sequencing Center for Infectious Disease"/>
            <person name="Wu L."/>
            <person name="Ma J."/>
        </authorList>
    </citation>
    <scope>NUCLEOTIDE SEQUENCE [LARGE SCALE GENOMIC DNA]</scope>
    <source>
        <strain evidence="3 4">JCM 6307</strain>
    </source>
</reference>
<evidence type="ECO:0000256" key="1">
    <source>
        <dbReference type="SAM" id="MobiDB-lite"/>
    </source>
</evidence>
<feature type="transmembrane region" description="Helical" evidence="2">
    <location>
        <begin position="133"/>
        <end position="155"/>
    </location>
</feature>
<evidence type="ECO:0000313" key="3">
    <source>
        <dbReference type="EMBL" id="GAA2510201.1"/>
    </source>
</evidence>
<protein>
    <recommendedName>
        <fullName evidence="5">Integral membrane protein</fullName>
    </recommendedName>
</protein>
<feature type="compositionally biased region" description="Low complexity" evidence="1">
    <location>
        <begin position="204"/>
        <end position="214"/>
    </location>
</feature>
<sequence>MPSAVPLPPGRAPGRAAAAVRGSLRSAATALRAWPAVRWLAAVGGALLTAAVVGFPTAVIPSPVFGREVPVQWWNYPALIATAVLGGIVIATYVRTPYTGAKTRFDGGNREHREGRDGDGDDRGTSRLGAVGGVLSFFAVGCPVCNKIVLVLLGTSGAMTVWAPVQPVIAVASVLFMGVAAVRRLSGEVACPVRPTVAAGTASTAAPAGARGSTEPAEPAAGVSATGN</sequence>
<name>A0ABN3MXH2_9ACTN</name>
<keyword evidence="2" id="KW-0812">Transmembrane</keyword>
<keyword evidence="2" id="KW-1133">Transmembrane helix</keyword>
<dbReference type="RefSeq" id="WP_344386036.1">
    <property type="nucleotide sequence ID" value="NZ_BAAATA010000051.1"/>
</dbReference>
<evidence type="ECO:0000256" key="2">
    <source>
        <dbReference type="SAM" id="Phobius"/>
    </source>
</evidence>
<dbReference type="EMBL" id="BAAATA010000051">
    <property type="protein sequence ID" value="GAA2510201.1"/>
    <property type="molecule type" value="Genomic_DNA"/>
</dbReference>
<proteinExistence type="predicted"/>
<keyword evidence="2" id="KW-0472">Membrane</keyword>
<comment type="caution">
    <text evidence="3">The sequence shown here is derived from an EMBL/GenBank/DDBJ whole genome shotgun (WGS) entry which is preliminary data.</text>
</comment>
<evidence type="ECO:0008006" key="5">
    <source>
        <dbReference type="Google" id="ProtNLM"/>
    </source>
</evidence>
<feature type="region of interest" description="Disordered" evidence="1">
    <location>
        <begin position="104"/>
        <end position="124"/>
    </location>
</feature>
<evidence type="ECO:0000313" key="4">
    <source>
        <dbReference type="Proteomes" id="UP001501358"/>
    </source>
</evidence>
<feature type="transmembrane region" description="Helical" evidence="2">
    <location>
        <begin position="161"/>
        <end position="182"/>
    </location>
</feature>
<keyword evidence="4" id="KW-1185">Reference proteome</keyword>
<dbReference type="Proteomes" id="UP001501358">
    <property type="component" value="Unassembled WGS sequence"/>
</dbReference>
<accession>A0ABN3MXH2</accession>
<feature type="region of interest" description="Disordered" evidence="1">
    <location>
        <begin position="204"/>
        <end position="228"/>
    </location>
</feature>
<gene>
    <name evidence="3" type="ORF">GCM10010406_53240</name>
</gene>